<dbReference type="CDD" id="cd06225">
    <property type="entry name" value="HAMP"/>
    <property type="match status" value="1"/>
</dbReference>
<sequence length="420" mass="45879">MKTERKVSVFKSITTTNRISFFLMLLVGIIVGFSFTKGIEDSIIWLVIAIPLCIAVGFINTLKILKPLKQIQELANRLSNYDMSTEIILDRNDEFGVISDSLNRAQNNIRDLLIECEKNSNNVNKLSEEILATIQELANTLGFINKEIEKIDEGGQNNSGTVEEIYASIQQVTANVEELSARAETGSANSKEIQERASNAALNSKRAIENTTRIYHDKEDVIRQAIEESKVVEEIKIMAESIASISEQTNLLALNAAIEAARAGEAGKGFAVVAEEVGKLAEESSASVVTIQNTVDKVEKAFKNLSNNSEEILNFIKTDVKQDLVSYGEVGDRYSEDGDFISEMSEQISVMSDSVSASIQEVSASISLTAKNSEEIAESTHSIRESIDNVSDAMNQLSGTIAGEAKSAKDLTTAISKFKV</sequence>
<keyword evidence="5" id="KW-0812">Transmembrane</keyword>
<dbReference type="Gene3D" id="6.10.340.10">
    <property type="match status" value="1"/>
</dbReference>
<gene>
    <name evidence="9" type="primary">mcp4_4</name>
    <name evidence="8" type="ORF">CNEO_41111</name>
    <name evidence="9" type="ORF">CNEONATNEC25_03629</name>
</gene>
<evidence type="ECO:0000256" key="1">
    <source>
        <dbReference type="ARBA" id="ARBA00023224"/>
    </source>
</evidence>
<dbReference type="Pfam" id="PF00672">
    <property type="entry name" value="HAMP"/>
    <property type="match status" value="1"/>
</dbReference>
<dbReference type="InterPro" id="IPR003660">
    <property type="entry name" value="HAMP_dom"/>
</dbReference>
<feature type="domain" description="Methyl-accepting transducer" evidence="6">
    <location>
        <begin position="133"/>
        <end position="384"/>
    </location>
</feature>
<dbReference type="InterPro" id="IPR004090">
    <property type="entry name" value="Chemotax_Me-accpt_rcpt"/>
</dbReference>
<name>A0A650MVZ4_9CLOT</name>
<feature type="domain" description="HAMP" evidence="7">
    <location>
        <begin position="62"/>
        <end position="114"/>
    </location>
</feature>
<dbReference type="SMART" id="SM00283">
    <property type="entry name" value="MA"/>
    <property type="match status" value="1"/>
</dbReference>
<dbReference type="Proteomes" id="UP000789738">
    <property type="component" value="Unassembled WGS sequence"/>
</dbReference>
<evidence type="ECO:0000259" key="7">
    <source>
        <dbReference type="PROSITE" id="PS50885"/>
    </source>
</evidence>
<dbReference type="GO" id="GO:0006935">
    <property type="term" value="P:chemotaxis"/>
    <property type="evidence" value="ECO:0007669"/>
    <property type="project" value="InterPro"/>
</dbReference>
<evidence type="ECO:0000313" key="9">
    <source>
        <dbReference type="EMBL" id="VCT86026.1"/>
    </source>
</evidence>
<keyword evidence="4" id="KW-0175">Coiled coil</keyword>
<dbReference type="RefSeq" id="WP_125147793.1">
    <property type="nucleotide sequence ID" value="NZ_CAKJVE010000004.1"/>
</dbReference>
<dbReference type="EMBL" id="CAKJVE010000004">
    <property type="protein sequence ID" value="CAG9704212.1"/>
    <property type="molecule type" value="Genomic_DNA"/>
</dbReference>
<dbReference type="EMBL" id="UWJD01000003">
    <property type="protein sequence ID" value="VCT86026.1"/>
    <property type="molecule type" value="Genomic_DNA"/>
</dbReference>
<evidence type="ECO:0000313" key="10">
    <source>
        <dbReference type="Proteomes" id="UP000431451"/>
    </source>
</evidence>
<dbReference type="PROSITE" id="PS50111">
    <property type="entry name" value="CHEMOTAXIS_TRANSDUC_2"/>
    <property type="match status" value="1"/>
</dbReference>
<dbReference type="PANTHER" id="PTHR32089">
    <property type="entry name" value="METHYL-ACCEPTING CHEMOTAXIS PROTEIN MCPB"/>
    <property type="match status" value="1"/>
</dbReference>
<reference evidence="9 10" key="1">
    <citation type="submission" date="2018-06" db="EMBL/GenBank/DDBJ databases">
        <authorList>
            <consortium name="IHU Genomes"/>
        </authorList>
    </citation>
    <scope>NUCLEOTIDE SEQUENCE [LARGE SCALE GENOMIC DNA]</scope>
    <source>
        <strain evidence="9 10">NEC25</strain>
    </source>
</reference>
<organism evidence="9 10">
    <name type="scientific">Clostridium neonatale</name>
    <dbReference type="NCBI Taxonomy" id="137838"/>
    <lineage>
        <taxon>Bacteria</taxon>
        <taxon>Bacillati</taxon>
        <taxon>Bacillota</taxon>
        <taxon>Clostridia</taxon>
        <taxon>Eubacteriales</taxon>
        <taxon>Clostridiaceae</taxon>
        <taxon>Clostridium</taxon>
    </lineage>
</organism>
<dbReference type="GO" id="GO:0007165">
    <property type="term" value="P:signal transduction"/>
    <property type="evidence" value="ECO:0007669"/>
    <property type="project" value="UniProtKB-KW"/>
</dbReference>
<evidence type="ECO:0000313" key="8">
    <source>
        <dbReference type="EMBL" id="CAG9704212.1"/>
    </source>
</evidence>
<protein>
    <submittedName>
        <fullName evidence="9">Methyl-accepting chemotaxis protein 4</fullName>
    </submittedName>
</protein>
<dbReference type="AlphaFoldDB" id="A0A650MVZ4"/>
<dbReference type="Proteomes" id="UP000431451">
    <property type="component" value="Unassembled WGS sequence"/>
</dbReference>
<feature type="coiled-coil region" evidence="4">
    <location>
        <begin position="102"/>
        <end position="129"/>
    </location>
</feature>
<feature type="transmembrane region" description="Helical" evidence="5">
    <location>
        <begin position="20"/>
        <end position="36"/>
    </location>
</feature>
<dbReference type="PANTHER" id="PTHR32089:SF112">
    <property type="entry name" value="LYSOZYME-LIKE PROTEIN-RELATED"/>
    <property type="match status" value="1"/>
</dbReference>
<keyword evidence="1 3" id="KW-0807">Transducer</keyword>
<evidence type="ECO:0000256" key="5">
    <source>
        <dbReference type="SAM" id="Phobius"/>
    </source>
</evidence>
<dbReference type="Pfam" id="PF00015">
    <property type="entry name" value="MCPsignal"/>
    <property type="match status" value="1"/>
</dbReference>
<evidence type="ECO:0000256" key="4">
    <source>
        <dbReference type="SAM" id="Coils"/>
    </source>
</evidence>
<keyword evidence="5" id="KW-0472">Membrane</keyword>
<feature type="transmembrane region" description="Helical" evidence="5">
    <location>
        <begin position="42"/>
        <end position="62"/>
    </location>
</feature>
<evidence type="ECO:0000256" key="3">
    <source>
        <dbReference type="PROSITE-ProRule" id="PRU00284"/>
    </source>
</evidence>
<dbReference type="GO" id="GO:0004888">
    <property type="term" value="F:transmembrane signaling receptor activity"/>
    <property type="evidence" value="ECO:0007669"/>
    <property type="project" value="InterPro"/>
</dbReference>
<reference evidence="8" key="2">
    <citation type="submission" date="2021-10" db="EMBL/GenBank/DDBJ databases">
        <authorList>
            <person name="Mesa V."/>
        </authorList>
    </citation>
    <scope>NUCLEOTIDE SEQUENCE</scope>
    <source>
        <strain evidence="8">CC3_PB</strain>
    </source>
</reference>
<dbReference type="GO" id="GO:0016020">
    <property type="term" value="C:membrane"/>
    <property type="evidence" value="ECO:0007669"/>
    <property type="project" value="InterPro"/>
</dbReference>
<evidence type="ECO:0000256" key="2">
    <source>
        <dbReference type="ARBA" id="ARBA00029447"/>
    </source>
</evidence>
<evidence type="ECO:0000259" key="6">
    <source>
        <dbReference type="PROSITE" id="PS50111"/>
    </source>
</evidence>
<accession>A0A650MVZ4</accession>
<dbReference type="InterPro" id="IPR004089">
    <property type="entry name" value="MCPsignal_dom"/>
</dbReference>
<comment type="similarity">
    <text evidence="2">Belongs to the methyl-accepting chemotaxis (MCP) protein family.</text>
</comment>
<dbReference type="PRINTS" id="PR00260">
    <property type="entry name" value="CHEMTRNSDUCR"/>
</dbReference>
<dbReference type="SMART" id="SM00304">
    <property type="entry name" value="HAMP"/>
    <property type="match status" value="1"/>
</dbReference>
<dbReference type="SUPFAM" id="SSF58104">
    <property type="entry name" value="Methyl-accepting chemotaxis protein (MCP) signaling domain"/>
    <property type="match status" value="1"/>
</dbReference>
<dbReference type="PROSITE" id="PS50885">
    <property type="entry name" value="HAMP"/>
    <property type="match status" value="1"/>
</dbReference>
<dbReference type="Gene3D" id="1.10.287.950">
    <property type="entry name" value="Methyl-accepting chemotaxis protein"/>
    <property type="match status" value="1"/>
</dbReference>
<keyword evidence="5" id="KW-1133">Transmembrane helix</keyword>
<proteinExistence type="inferred from homology"/>